<geneLocation type="plasmid" evidence="1 2">
    <name>pSn</name>
</geneLocation>
<sequence length="72" mass="8081">MSDKEEFVKVTVNMSKGHHRKLKAIAAIKGIGLSNYIMDCIEKVALRQKDGVGEHLEDDAIKEVEELIENQS</sequence>
<keyword evidence="2" id="KW-1185">Reference proteome</keyword>
<organism evidence="1 2">
    <name type="scientific">Simkania negevensis (strain ATCC VR-1471 / DSM 27360 / Z)</name>
    <dbReference type="NCBI Taxonomy" id="331113"/>
    <lineage>
        <taxon>Bacteria</taxon>
        <taxon>Pseudomonadati</taxon>
        <taxon>Chlamydiota</taxon>
        <taxon>Chlamydiia</taxon>
        <taxon>Parachlamydiales</taxon>
        <taxon>Simkaniaceae</taxon>
        <taxon>Simkania</taxon>
    </lineage>
</organism>
<dbReference type="HOGENOM" id="CLU_2720160_0_0_0"/>
<protein>
    <submittedName>
        <fullName evidence="1">Uncharacterized protein</fullName>
    </submittedName>
</protein>
<evidence type="ECO:0000313" key="1">
    <source>
        <dbReference type="EMBL" id="CCB87778.1"/>
    </source>
</evidence>
<accession>F8L2T2</accession>
<dbReference type="InterPro" id="IPR038296">
    <property type="entry name" value="ParD_sf"/>
</dbReference>
<dbReference type="EMBL" id="FR872581">
    <property type="protein sequence ID" value="CCB87778.1"/>
    <property type="molecule type" value="Genomic_DNA"/>
</dbReference>
<evidence type="ECO:0000313" key="2">
    <source>
        <dbReference type="Proteomes" id="UP000000496"/>
    </source>
</evidence>
<proteinExistence type="predicted"/>
<reference key="1">
    <citation type="journal article" date="2011" name="Mol. Biol. Evol.">
        <title>Unity in variety -- the pan-genome of the Chlamydiae.</title>
        <authorList>
            <person name="Collingro A."/>
            <person name="Tischler P."/>
            <person name="Weinmaier T."/>
            <person name="Penz T."/>
            <person name="Heinz E."/>
            <person name="Brunham R.C."/>
            <person name="Read T.D."/>
            <person name="Bavoil P.M."/>
            <person name="Sachse K."/>
            <person name="Kahane S."/>
            <person name="Friedman M.G."/>
            <person name="Rattei T."/>
            <person name="Myers G.S.A."/>
            <person name="Horn M."/>
        </authorList>
    </citation>
    <scope>NUCLEOTIDE SEQUENCE</scope>
    <source>
        <strain>Z</strain>
    </source>
</reference>
<dbReference type="Gene3D" id="6.10.180.10">
    <property type="entry name" value="Antitoxin ParD"/>
    <property type="match status" value="1"/>
</dbReference>
<reference evidence="1 2" key="2">
    <citation type="journal article" date="2011" name="Mol. Biol. Evol.">
        <title>Unity in variety--the pan-genome of the Chlamydiae.</title>
        <authorList>
            <person name="Collingro A."/>
            <person name="Tischler P."/>
            <person name="Weinmaier T."/>
            <person name="Penz T."/>
            <person name="Heinz E."/>
            <person name="Brunham R.C."/>
            <person name="Read T.D."/>
            <person name="Bavoil P.M."/>
            <person name="Sachse K."/>
            <person name="Kahane S."/>
            <person name="Friedman M.G."/>
            <person name="Rattei T."/>
            <person name="Myers G.S."/>
            <person name="Horn M."/>
        </authorList>
    </citation>
    <scope>NUCLEOTIDE SEQUENCE [LARGE SCALE GENOMIC DNA]</scope>
    <source>
        <strain evidence="2">ATCC VR-1471 / Z</strain>
        <plasmid evidence="1 2">pSn</plasmid>
    </source>
</reference>
<dbReference type="Proteomes" id="UP000000496">
    <property type="component" value="Plasmid pSn"/>
</dbReference>
<keyword evidence="1" id="KW-0614">Plasmid</keyword>
<dbReference type="RefSeq" id="WP_013935012.1">
    <property type="nucleotide sequence ID" value="NC_015710.1"/>
</dbReference>
<dbReference type="GO" id="GO:0006355">
    <property type="term" value="P:regulation of DNA-templated transcription"/>
    <property type="evidence" value="ECO:0007669"/>
    <property type="project" value="InterPro"/>
</dbReference>
<name>F8L2T2_SIMNZ</name>
<dbReference type="AlphaFoldDB" id="F8L2T2"/>
<dbReference type="InterPro" id="IPR010985">
    <property type="entry name" value="Ribbon_hlx_hlx"/>
</dbReference>
<dbReference type="SUPFAM" id="SSF47598">
    <property type="entry name" value="Ribbon-helix-helix"/>
    <property type="match status" value="1"/>
</dbReference>
<gene>
    <name evidence="1" type="ordered locus">SNE_B24190</name>
</gene>
<dbReference type="KEGG" id="sng:SNE_B24190"/>